<dbReference type="PANTHER" id="PTHR43861">
    <property type="entry name" value="TRANS-ACONITATE 2-METHYLTRANSFERASE-RELATED"/>
    <property type="match status" value="1"/>
</dbReference>
<dbReference type="Gene3D" id="3.40.50.150">
    <property type="entry name" value="Vaccinia Virus protein VP39"/>
    <property type="match status" value="1"/>
</dbReference>
<dbReference type="PANTHER" id="PTHR43861:SF6">
    <property type="entry name" value="METHYLTRANSFERASE TYPE 11"/>
    <property type="match status" value="1"/>
</dbReference>
<name>A0A380A8J5_9GAMM</name>
<reference evidence="1 2" key="1">
    <citation type="submission" date="2018-06" db="EMBL/GenBank/DDBJ databases">
        <authorList>
            <consortium name="Pathogen Informatics"/>
            <person name="Doyle S."/>
        </authorList>
    </citation>
    <scope>NUCLEOTIDE SEQUENCE [LARGE SCALE GENOMIC DNA]</scope>
    <source>
        <strain evidence="1 2">NCTC10736</strain>
    </source>
</reference>
<dbReference type="AlphaFoldDB" id="A0A380A8J5"/>
<dbReference type="Pfam" id="PF13489">
    <property type="entry name" value="Methyltransf_23"/>
    <property type="match status" value="1"/>
</dbReference>
<evidence type="ECO:0000313" key="2">
    <source>
        <dbReference type="Proteomes" id="UP000255061"/>
    </source>
</evidence>
<proteinExistence type="predicted"/>
<organism evidence="1 2">
    <name type="scientific">Shewanella morhuae</name>
    <dbReference type="NCBI Taxonomy" id="365591"/>
    <lineage>
        <taxon>Bacteria</taxon>
        <taxon>Pseudomonadati</taxon>
        <taxon>Pseudomonadota</taxon>
        <taxon>Gammaproteobacteria</taxon>
        <taxon>Alteromonadales</taxon>
        <taxon>Shewanellaceae</taxon>
        <taxon>Shewanella</taxon>
    </lineage>
</organism>
<protein>
    <submittedName>
        <fullName evidence="1">Uncharacterized protein conserved in bacteria</fullName>
    </submittedName>
</protein>
<dbReference type="SUPFAM" id="SSF53335">
    <property type="entry name" value="S-adenosyl-L-methionine-dependent methyltransferases"/>
    <property type="match status" value="1"/>
</dbReference>
<accession>A0A380A8J5</accession>
<dbReference type="Proteomes" id="UP000255061">
    <property type="component" value="Unassembled WGS sequence"/>
</dbReference>
<sequence>MILRSDNNPDTGGWCDTPIDNKSPYEEMVDFIAPYITENIHVVDFGAGAGTTLKYIAQEYPSYSLKFSSVDFHDHTHSNTITHIDADLNKLDNIKKYFNKKSISLAISTHVLEHIIEPIYFLQNIGSILADDGYIFIEVPDCSQDAFIENLAVTNLVHGQHIHYYSKDSIALLIKKSGFKIVKQQQLTTGNIPRLMLLLEKDKTTEFIMDPKITNSAKHAVEKRFSAYKKYQNALFDIVKLNLKKNKKIGFWGLGGDFYLFTKNYPSIIESIKQQHITLYDYDLAGHTFEGQRILSSSELEHASEAIYIIPIYAPTKEKMKKISKM</sequence>
<dbReference type="InterPro" id="IPR029063">
    <property type="entry name" value="SAM-dependent_MTases_sf"/>
</dbReference>
<evidence type="ECO:0000313" key="1">
    <source>
        <dbReference type="EMBL" id="SUI76014.1"/>
    </source>
</evidence>
<dbReference type="RefSeq" id="WP_115406021.1">
    <property type="nucleotide sequence ID" value="NZ_UGYV01000001.1"/>
</dbReference>
<gene>
    <name evidence="1" type="ORF">NCTC10736_01802</name>
</gene>
<dbReference type="EMBL" id="UGYV01000001">
    <property type="protein sequence ID" value="SUI76014.1"/>
    <property type="molecule type" value="Genomic_DNA"/>
</dbReference>